<comment type="caution">
    <text evidence="1">The sequence shown here is derived from an EMBL/GenBank/DDBJ whole genome shotgun (WGS) entry which is preliminary data.</text>
</comment>
<organism evidence="1 2">
    <name type="scientific">Pistacia integerrima</name>
    <dbReference type="NCBI Taxonomy" id="434235"/>
    <lineage>
        <taxon>Eukaryota</taxon>
        <taxon>Viridiplantae</taxon>
        <taxon>Streptophyta</taxon>
        <taxon>Embryophyta</taxon>
        <taxon>Tracheophyta</taxon>
        <taxon>Spermatophyta</taxon>
        <taxon>Magnoliopsida</taxon>
        <taxon>eudicotyledons</taxon>
        <taxon>Gunneridae</taxon>
        <taxon>Pentapetalae</taxon>
        <taxon>rosids</taxon>
        <taxon>malvids</taxon>
        <taxon>Sapindales</taxon>
        <taxon>Anacardiaceae</taxon>
        <taxon>Pistacia</taxon>
    </lineage>
</organism>
<proteinExistence type="predicted"/>
<accession>A0ACC0ZGN0</accession>
<evidence type="ECO:0000313" key="2">
    <source>
        <dbReference type="Proteomes" id="UP001163603"/>
    </source>
</evidence>
<reference evidence="2" key="1">
    <citation type="journal article" date="2023" name="G3 (Bethesda)">
        <title>Genome assembly and association tests identify interacting loci associated with vigor, precocity, and sex in interspecific pistachio rootstocks.</title>
        <authorList>
            <person name="Palmer W."/>
            <person name="Jacygrad E."/>
            <person name="Sagayaradj S."/>
            <person name="Cavanaugh K."/>
            <person name="Han R."/>
            <person name="Bertier L."/>
            <person name="Beede B."/>
            <person name="Kafkas S."/>
            <person name="Golino D."/>
            <person name="Preece J."/>
            <person name="Michelmore R."/>
        </authorList>
    </citation>
    <scope>NUCLEOTIDE SEQUENCE [LARGE SCALE GENOMIC DNA]</scope>
</reference>
<name>A0ACC0ZGN0_9ROSI</name>
<keyword evidence="2" id="KW-1185">Reference proteome</keyword>
<protein>
    <submittedName>
        <fullName evidence="1">Uncharacterized protein</fullName>
    </submittedName>
</protein>
<gene>
    <name evidence="1" type="ORF">Pint_01175</name>
</gene>
<sequence>MRKFKFRPAFSAYTTLIGALSAVHESDLMFALFHQMQELGYEVDVHLFTTLIRVFAKEGRVDAALSLLDEMKSNSFHVDVVLYNVCIDFFGKAGKVDIAWKFFHEMKANGLAPDDVTYTSMIGVLCKANRLEEVVELFEQMDHNRKVPCVYAYNTMIMGYGLAGIMKESRIEVSVMSAAQVDPRDKMRSRDVNKVARGEQAPGPPHDCGTVSPPPPYKPNSSKSSNKQHHDDHDNDDNKMESSETAPNDDRFPVMNQTRHCYARYIEYHKCVEEKVKNAPECEKFAKYYRSLCPHEWIEKWNEQRELGTFPGPV</sequence>
<evidence type="ECO:0000313" key="1">
    <source>
        <dbReference type="EMBL" id="KAJ0052260.1"/>
    </source>
</evidence>
<dbReference type="Proteomes" id="UP001163603">
    <property type="component" value="Chromosome 1"/>
</dbReference>
<dbReference type="EMBL" id="CM047736">
    <property type="protein sequence ID" value="KAJ0052260.1"/>
    <property type="molecule type" value="Genomic_DNA"/>
</dbReference>